<accession>A0A9D4GUG4</accession>
<comment type="caution">
    <text evidence="1">The sequence shown here is derived from an EMBL/GenBank/DDBJ whole genome shotgun (WGS) entry which is preliminary data.</text>
</comment>
<gene>
    <name evidence="1" type="ORF">DPMN_124936</name>
</gene>
<reference evidence="1" key="1">
    <citation type="journal article" date="2019" name="bioRxiv">
        <title>The Genome of the Zebra Mussel, Dreissena polymorpha: A Resource for Invasive Species Research.</title>
        <authorList>
            <person name="McCartney M.A."/>
            <person name="Auch B."/>
            <person name="Kono T."/>
            <person name="Mallez S."/>
            <person name="Zhang Y."/>
            <person name="Obille A."/>
            <person name="Becker A."/>
            <person name="Abrahante J.E."/>
            <person name="Garbe J."/>
            <person name="Badalamenti J.P."/>
            <person name="Herman A."/>
            <person name="Mangelson H."/>
            <person name="Liachko I."/>
            <person name="Sullivan S."/>
            <person name="Sone E.D."/>
            <person name="Koren S."/>
            <person name="Silverstein K.A.T."/>
            <person name="Beckman K.B."/>
            <person name="Gohl D.M."/>
        </authorList>
    </citation>
    <scope>NUCLEOTIDE SEQUENCE</scope>
    <source>
        <strain evidence="1">Duluth1</strain>
        <tissue evidence="1">Whole animal</tissue>
    </source>
</reference>
<dbReference type="EMBL" id="JAIWYP010000005">
    <property type="protein sequence ID" value="KAH3823137.1"/>
    <property type="molecule type" value="Genomic_DNA"/>
</dbReference>
<protein>
    <submittedName>
        <fullName evidence="1">Uncharacterized protein</fullName>
    </submittedName>
</protein>
<name>A0A9D4GUG4_DREPO</name>
<keyword evidence="2" id="KW-1185">Reference proteome</keyword>
<dbReference type="Proteomes" id="UP000828390">
    <property type="component" value="Unassembled WGS sequence"/>
</dbReference>
<organism evidence="1 2">
    <name type="scientific">Dreissena polymorpha</name>
    <name type="common">Zebra mussel</name>
    <name type="synonym">Mytilus polymorpha</name>
    <dbReference type="NCBI Taxonomy" id="45954"/>
    <lineage>
        <taxon>Eukaryota</taxon>
        <taxon>Metazoa</taxon>
        <taxon>Spiralia</taxon>
        <taxon>Lophotrochozoa</taxon>
        <taxon>Mollusca</taxon>
        <taxon>Bivalvia</taxon>
        <taxon>Autobranchia</taxon>
        <taxon>Heteroconchia</taxon>
        <taxon>Euheterodonta</taxon>
        <taxon>Imparidentia</taxon>
        <taxon>Neoheterodontei</taxon>
        <taxon>Myida</taxon>
        <taxon>Dreissenoidea</taxon>
        <taxon>Dreissenidae</taxon>
        <taxon>Dreissena</taxon>
    </lineage>
</organism>
<proteinExistence type="predicted"/>
<reference evidence="1" key="2">
    <citation type="submission" date="2020-11" db="EMBL/GenBank/DDBJ databases">
        <authorList>
            <person name="McCartney M.A."/>
            <person name="Auch B."/>
            <person name="Kono T."/>
            <person name="Mallez S."/>
            <person name="Becker A."/>
            <person name="Gohl D.M."/>
            <person name="Silverstein K.A.T."/>
            <person name="Koren S."/>
            <person name="Bechman K.B."/>
            <person name="Herman A."/>
            <person name="Abrahante J.E."/>
            <person name="Garbe J."/>
        </authorList>
    </citation>
    <scope>NUCLEOTIDE SEQUENCE</scope>
    <source>
        <strain evidence="1">Duluth1</strain>
        <tissue evidence="1">Whole animal</tissue>
    </source>
</reference>
<dbReference type="AlphaFoldDB" id="A0A9D4GUG4"/>
<sequence length="73" mass="7980">MTKDGVGEVTNSDVIRCLQAKIGRVRSIENKCALNLLEKRVGHLKKDLKSIVGAAPLTTKVDDLEKSKECDLS</sequence>
<evidence type="ECO:0000313" key="2">
    <source>
        <dbReference type="Proteomes" id="UP000828390"/>
    </source>
</evidence>
<evidence type="ECO:0000313" key="1">
    <source>
        <dbReference type="EMBL" id="KAH3823137.1"/>
    </source>
</evidence>